<evidence type="ECO:0000313" key="2">
    <source>
        <dbReference type="EMBL" id="GFY96740.1"/>
    </source>
</evidence>
<feature type="domain" description="Aminopeptidase N-like N-terminal" evidence="1">
    <location>
        <begin position="19"/>
        <end position="116"/>
    </location>
</feature>
<dbReference type="Gene3D" id="2.60.40.1730">
    <property type="entry name" value="tricorn interacting facor f3 domain"/>
    <property type="match status" value="1"/>
</dbReference>
<evidence type="ECO:0000259" key="1">
    <source>
        <dbReference type="Pfam" id="PF17900"/>
    </source>
</evidence>
<dbReference type="GO" id="GO:0043171">
    <property type="term" value="P:peptide catabolic process"/>
    <property type="evidence" value="ECO:0007669"/>
    <property type="project" value="TreeGrafter"/>
</dbReference>
<dbReference type="Proteomes" id="UP000585474">
    <property type="component" value="Unassembled WGS sequence"/>
</dbReference>
<dbReference type="AlphaFoldDB" id="A0A7J0FDG0"/>
<proteinExistence type="predicted"/>
<dbReference type="EMBL" id="BJWL01000011">
    <property type="protein sequence ID" value="GFY96740.1"/>
    <property type="molecule type" value="Genomic_DNA"/>
</dbReference>
<dbReference type="GO" id="GO:0070006">
    <property type="term" value="F:metalloaminopeptidase activity"/>
    <property type="evidence" value="ECO:0007669"/>
    <property type="project" value="TreeGrafter"/>
</dbReference>
<accession>A0A7J0FDG0</accession>
<keyword evidence="2" id="KW-0031">Aminopeptidase</keyword>
<keyword evidence="2" id="KW-0378">Hydrolase</keyword>
<keyword evidence="2" id="KW-0645">Protease</keyword>
<dbReference type="GO" id="GO:0005615">
    <property type="term" value="C:extracellular space"/>
    <property type="evidence" value="ECO:0007669"/>
    <property type="project" value="TreeGrafter"/>
</dbReference>
<dbReference type="GO" id="GO:0042277">
    <property type="term" value="F:peptide binding"/>
    <property type="evidence" value="ECO:0007669"/>
    <property type="project" value="TreeGrafter"/>
</dbReference>
<dbReference type="InterPro" id="IPR045357">
    <property type="entry name" value="Aminopeptidase_N-like_N"/>
</dbReference>
<dbReference type="InterPro" id="IPR042097">
    <property type="entry name" value="Aminopeptidase_N-like_N_sf"/>
</dbReference>
<protein>
    <submittedName>
        <fullName evidence="2">Aminopeptidase M1</fullName>
    </submittedName>
</protein>
<comment type="caution">
    <text evidence="2">The sequence shown here is derived from an EMBL/GenBank/DDBJ whole genome shotgun (WGS) entry which is preliminary data.</text>
</comment>
<dbReference type="GO" id="GO:0005737">
    <property type="term" value="C:cytoplasm"/>
    <property type="evidence" value="ECO:0007669"/>
    <property type="project" value="TreeGrafter"/>
</dbReference>
<dbReference type="InterPro" id="IPR050344">
    <property type="entry name" value="Peptidase_M1_aminopeptidases"/>
</dbReference>
<dbReference type="Pfam" id="PF17900">
    <property type="entry name" value="Peptidase_M1_N"/>
    <property type="match status" value="1"/>
</dbReference>
<gene>
    <name evidence="2" type="ORF">Acr_11g0010460</name>
</gene>
<dbReference type="OrthoDB" id="10031169at2759"/>
<name>A0A7J0FDG0_9ERIC</name>
<dbReference type="GO" id="GO:0008270">
    <property type="term" value="F:zinc ion binding"/>
    <property type="evidence" value="ECO:0007669"/>
    <property type="project" value="TreeGrafter"/>
</dbReference>
<organism evidence="2 3">
    <name type="scientific">Actinidia rufa</name>
    <dbReference type="NCBI Taxonomy" id="165716"/>
    <lineage>
        <taxon>Eukaryota</taxon>
        <taxon>Viridiplantae</taxon>
        <taxon>Streptophyta</taxon>
        <taxon>Embryophyta</taxon>
        <taxon>Tracheophyta</taxon>
        <taxon>Spermatophyta</taxon>
        <taxon>Magnoliopsida</taxon>
        <taxon>eudicotyledons</taxon>
        <taxon>Gunneridae</taxon>
        <taxon>Pentapetalae</taxon>
        <taxon>asterids</taxon>
        <taxon>Ericales</taxon>
        <taxon>Actinidiaceae</taxon>
        <taxon>Actinidia</taxon>
    </lineage>
</organism>
<dbReference type="SUPFAM" id="SSF63737">
    <property type="entry name" value="Leukotriene A4 hydrolase N-terminal domain"/>
    <property type="match status" value="1"/>
</dbReference>
<reference evidence="2 3" key="1">
    <citation type="submission" date="2019-07" db="EMBL/GenBank/DDBJ databases">
        <title>De Novo Assembly of kiwifruit Actinidia rufa.</title>
        <authorList>
            <person name="Sugita-Konishi S."/>
            <person name="Sato K."/>
            <person name="Mori E."/>
            <person name="Abe Y."/>
            <person name="Kisaki G."/>
            <person name="Hamano K."/>
            <person name="Suezawa K."/>
            <person name="Otani M."/>
            <person name="Fukuda T."/>
            <person name="Manabe T."/>
            <person name="Gomi K."/>
            <person name="Tabuchi M."/>
            <person name="Akimitsu K."/>
            <person name="Kataoka I."/>
        </authorList>
    </citation>
    <scope>NUCLEOTIDE SEQUENCE [LARGE SCALE GENOMIC DNA]</scope>
    <source>
        <strain evidence="3">cv. Fuchu</strain>
    </source>
</reference>
<dbReference type="GO" id="GO:0006508">
    <property type="term" value="P:proteolysis"/>
    <property type="evidence" value="ECO:0007669"/>
    <property type="project" value="TreeGrafter"/>
</dbReference>
<dbReference type="PANTHER" id="PTHR11533">
    <property type="entry name" value="PROTEASE M1 ZINC METALLOPROTEASE"/>
    <property type="match status" value="1"/>
</dbReference>
<sequence>MEQKYSQFKGQPRLPKFAVPKRYDIKLKPDLVACKFVGAVDISVDVVVAPTKFIVLNAADLSIHPNSVRFADQTGSKVLEALEVELCEEDEIVVVEFAEDLPLGVGVLCIAFEGTLK</sequence>
<keyword evidence="3" id="KW-1185">Reference proteome</keyword>
<dbReference type="PANTHER" id="PTHR11533:SF174">
    <property type="entry name" value="PUROMYCIN-SENSITIVE AMINOPEPTIDASE-RELATED"/>
    <property type="match status" value="1"/>
</dbReference>
<dbReference type="GO" id="GO:0016020">
    <property type="term" value="C:membrane"/>
    <property type="evidence" value="ECO:0007669"/>
    <property type="project" value="TreeGrafter"/>
</dbReference>
<evidence type="ECO:0000313" key="3">
    <source>
        <dbReference type="Proteomes" id="UP000585474"/>
    </source>
</evidence>